<dbReference type="GO" id="GO:0006355">
    <property type="term" value="P:regulation of DNA-templated transcription"/>
    <property type="evidence" value="ECO:0007669"/>
    <property type="project" value="InterPro"/>
</dbReference>
<sequence length="304" mass="33021">MSKENSGQPLLTFADADRSPLSIRARALVFVDERSRRLREEVDQLAPGDLPVLIQGETGTGKELLARQIHRSSDRPGLFVAVSCSAISKSYAEAELFGHTPGAYNGAASSRAGWFGSANGGTLYLDEIGDLPLPLQAKLLAALESREVTRVGAQQPTPVDVRLVAATSIDLAEAVRVGKFNARLYQYLNEGRVELPPLRERPDDILPLAEYFLGIYAQRLDLPLPLISAAAQAVLEAYPWPGNTRELENSVHFALLVSEGDEILPQHLNLPPLPGYAQLAGQLRRLAANDEAQLRQLFAEVLAG</sequence>
<gene>
    <name evidence="7" type="ORF">PCA10_01930</name>
</gene>
<organism evidence="7 8">
    <name type="scientific">Metapseudomonas resinovorans NBRC 106553</name>
    <dbReference type="NCBI Taxonomy" id="1245471"/>
    <lineage>
        <taxon>Bacteria</taxon>
        <taxon>Pseudomonadati</taxon>
        <taxon>Pseudomonadota</taxon>
        <taxon>Gammaproteobacteria</taxon>
        <taxon>Pseudomonadales</taxon>
        <taxon>Pseudomonadaceae</taxon>
        <taxon>Metapseudomonas</taxon>
    </lineage>
</organism>
<dbReference type="Gene3D" id="3.40.50.300">
    <property type="entry name" value="P-loop containing nucleotide triphosphate hydrolases"/>
    <property type="match status" value="1"/>
</dbReference>
<dbReference type="AlphaFoldDB" id="S6AEI0"/>
<dbReference type="Pfam" id="PF25601">
    <property type="entry name" value="AAA_lid_14"/>
    <property type="match status" value="1"/>
</dbReference>
<evidence type="ECO:0000256" key="1">
    <source>
        <dbReference type="ARBA" id="ARBA00022741"/>
    </source>
</evidence>
<dbReference type="SUPFAM" id="SSF52540">
    <property type="entry name" value="P-loop containing nucleoside triphosphate hydrolases"/>
    <property type="match status" value="1"/>
</dbReference>
<name>S6AEI0_METRE</name>
<dbReference type="OrthoDB" id="9804019at2"/>
<dbReference type="SMART" id="SM00382">
    <property type="entry name" value="AAA"/>
    <property type="match status" value="1"/>
</dbReference>
<dbReference type="FunFam" id="3.40.50.300:FF:000006">
    <property type="entry name" value="DNA-binding transcriptional regulator NtrC"/>
    <property type="match status" value="1"/>
</dbReference>
<dbReference type="PATRIC" id="fig|1245471.3.peg.189"/>
<keyword evidence="1" id="KW-0547">Nucleotide-binding</keyword>
<dbReference type="eggNOG" id="COG3829">
    <property type="taxonomic scope" value="Bacteria"/>
</dbReference>
<evidence type="ECO:0000256" key="3">
    <source>
        <dbReference type="ARBA" id="ARBA00023015"/>
    </source>
</evidence>
<dbReference type="InterPro" id="IPR002078">
    <property type="entry name" value="Sigma_54_int"/>
</dbReference>
<dbReference type="PANTHER" id="PTHR32071">
    <property type="entry name" value="TRANSCRIPTIONAL REGULATORY PROTEIN"/>
    <property type="match status" value="1"/>
</dbReference>
<dbReference type="STRING" id="1245471.PCA10_01930"/>
<dbReference type="RefSeq" id="WP_016490137.1">
    <property type="nucleotide sequence ID" value="NC_021499.1"/>
</dbReference>
<dbReference type="InterPro" id="IPR025662">
    <property type="entry name" value="Sigma_54_int_dom_ATP-bd_1"/>
</dbReference>
<evidence type="ECO:0000313" key="7">
    <source>
        <dbReference type="EMBL" id="BAN45925.1"/>
    </source>
</evidence>
<dbReference type="GO" id="GO:0003677">
    <property type="term" value="F:DNA binding"/>
    <property type="evidence" value="ECO:0007669"/>
    <property type="project" value="UniProtKB-KW"/>
</dbReference>
<dbReference type="PANTHER" id="PTHR32071:SF21">
    <property type="entry name" value="TRANSCRIPTIONAL REGULATORY PROTEIN FLGR"/>
    <property type="match status" value="1"/>
</dbReference>
<dbReference type="HOGENOM" id="CLU_000445_0_7_6"/>
<evidence type="ECO:0000259" key="6">
    <source>
        <dbReference type="PROSITE" id="PS50045"/>
    </source>
</evidence>
<dbReference type="CDD" id="cd00009">
    <property type="entry name" value="AAA"/>
    <property type="match status" value="1"/>
</dbReference>
<dbReference type="PROSITE" id="PS00675">
    <property type="entry name" value="SIGMA54_INTERACT_1"/>
    <property type="match status" value="1"/>
</dbReference>
<dbReference type="InterPro" id="IPR027417">
    <property type="entry name" value="P-loop_NTPase"/>
</dbReference>
<dbReference type="EMBL" id="AP013068">
    <property type="protein sequence ID" value="BAN45925.1"/>
    <property type="molecule type" value="Genomic_DNA"/>
</dbReference>
<dbReference type="InterPro" id="IPR025943">
    <property type="entry name" value="Sigma_54_int_dom_ATP-bd_2"/>
</dbReference>
<reference evidence="7 8" key="1">
    <citation type="journal article" date="2013" name="Genome Announc.">
        <title>Complete Genome Sequence of the Carbazole Degrader Pseudomonas resinovorans Strain CA10 (NBRC 106553).</title>
        <authorList>
            <person name="Shintani M."/>
            <person name="Hosoyama A."/>
            <person name="Ohji S."/>
            <person name="Tsuchikane K."/>
            <person name="Takarada H."/>
            <person name="Yamazoe A."/>
            <person name="Fujita N."/>
            <person name="Nojiri H."/>
        </authorList>
    </citation>
    <scope>NUCLEOTIDE SEQUENCE [LARGE SCALE GENOMIC DNA]</scope>
    <source>
        <strain evidence="7 8">NBRC 106553</strain>
    </source>
</reference>
<accession>S6AEI0</accession>
<keyword evidence="8" id="KW-1185">Reference proteome</keyword>
<dbReference type="KEGG" id="pre:PCA10_01930"/>
<dbReference type="InterPro" id="IPR058031">
    <property type="entry name" value="AAA_lid_NorR"/>
</dbReference>
<keyword evidence="5" id="KW-0804">Transcription</keyword>
<dbReference type="PROSITE" id="PS00676">
    <property type="entry name" value="SIGMA54_INTERACT_2"/>
    <property type="match status" value="1"/>
</dbReference>
<dbReference type="Proteomes" id="UP000015503">
    <property type="component" value="Chromosome"/>
</dbReference>
<dbReference type="InterPro" id="IPR003593">
    <property type="entry name" value="AAA+_ATPase"/>
</dbReference>
<keyword evidence="2" id="KW-0067">ATP-binding</keyword>
<dbReference type="Pfam" id="PF00158">
    <property type="entry name" value="Sigma54_activat"/>
    <property type="match status" value="1"/>
</dbReference>
<proteinExistence type="predicted"/>
<protein>
    <recommendedName>
        <fullName evidence="6">Sigma-54 factor interaction domain-containing protein</fullName>
    </recommendedName>
</protein>
<keyword evidence="3" id="KW-0805">Transcription regulation</keyword>
<evidence type="ECO:0000256" key="5">
    <source>
        <dbReference type="ARBA" id="ARBA00023163"/>
    </source>
</evidence>
<dbReference type="Gene3D" id="1.10.8.60">
    <property type="match status" value="1"/>
</dbReference>
<keyword evidence="4" id="KW-0238">DNA-binding</keyword>
<evidence type="ECO:0000256" key="2">
    <source>
        <dbReference type="ARBA" id="ARBA00022840"/>
    </source>
</evidence>
<dbReference type="GO" id="GO:0005524">
    <property type="term" value="F:ATP binding"/>
    <property type="evidence" value="ECO:0007669"/>
    <property type="project" value="UniProtKB-KW"/>
</dbReference>
<feature type="domain" description="Sigma-54 factor interaction" evidence="6">
    <location>
        <begin position="28"/>
        <end position="256"/>
    </location>
</feature>
<evidence type="ECO:0000313" key="8">
    <source>
        <dbReference type="Proteomes" id="UP000015503"/>
    </source>
</evidence>
<dbReference type="PROSITE" id="PS50045">
    <property type="entry name" value="SIGMA54_INTERACT_4"/>
    <property type="match status" value="1"/>
</dbReference>
<evidence type="ECO:0000256" key="4">
    <source>
        <dbReference type="ARBA" id="ARBA00023125"/>
    </source>
</evidence>